<comment type="similarity">
    <text evidence="6">Belongs to the DHBP synthase family.</text>
</comment>
<evidence type="ECO:0000256" key="5">
    <source>
        <dbReference type="ARBA" id="ARBA00023239"/>
    </source>
</evidence>
<keyword evidence="5 6" id="KW-0456">Lyase</keyword>
<evidence type="ECO:0000256" key="6">
    <source>
        <dbReference type="RuleBase" id="RU003843"/>
    </source>
</evidence>
<organism evidence="7 8">
    <name type="scientific">Candidatus Methanolliviera hydrocarbonicum</name>
    <dbReference type="NCBI Taxonomy" id="2491085"/>
    <lineage>
        <taxon>Archaea</taxon>
        <taxon>Methanobacteriati</taxon>
        <taxon>Methanobacteriota</taxon>
        <taxon>Candidatus Methanoliparia</taxon>
        <taxon>Candidatus Methanoliparales</taxon>
        <taxon>Candidatus Methanollivieraceae</taxon>
        <taxon>Candidatus Methanolliviera</taxon>
    </lineage>
</organism>
<protein>
    <recommendedName>
        <fullName evidence="6">3,4-dihydroxy-2-butanone 4-phosphate synthase</fullName>
        <shortName evidence="6">DHBP synthase</shortName>
        <ecNumber evidence="6">4.1.99.12</ecNumber>
    </recommendedName>
</protein>
<comment type="subunit">
    <text evidence="6">Homodimer.</text>
</comment>
<comment type="function">
    <text evidence="6">Catalyzes the conversion of D-ribulose 5-phosphate to formate and 3,4-dihydroxy-2-butanone 4-phosphate.</text>
</comment>
<dbReference type="UniPathway" id="UPA00275">
    <property type="reaction ID" value="UER00399"/>
</dbReference>
<gene>
    <name evidence="7" type="primary">ribB</name>
    <name evidence="7" type="ORF">EF807_00565</name>
</gene>
<dbReference type="PANTHER" id="PTHR21327">
    <property type="entry name" value="GTP CYCLOHYDROLASE II-RELATED"/>
    <property type="match status" value="1"/>
</dbReference>
<proteinExistence type="inferred from homology"/>
<name>A0A520KYW0_9EURY</name>
<dbReference type="GO" id="GO:0005829">
    <property type="term" value="C:cytosol"/>
    <property type="evidence" value="ECO:0007669"/>
    <property type="project" value="TreeGrafter"/>
</dbReference>
<keyword evidence="2 6" id="KW-0479">Metal-binding</keyword>
<dbReference type="SUPFAM" id="SSF55821">
    <property type="entry name" value="YrdC/RibB"/>
    <property type="match status" value="1"/>
</dbReference>
<dbReference type="Gene3D" id="3.90.870.10">
    <property type="entry name" value="DHBP synthase"/>
    <property type="match status" value="1"/>
</dbReference>
<comment type="cofactor">
    <cofactor evidence="6">
        <name>Mg(2+)</name>
        <dbReference type="ChEBI" id="CHEBI:18420"/>
    </cofactor>
    <cofactor evidence="6">
        <name>Mn(2+)</name>
        <dbReference type="ChEBI" id="CHEBI:29035"/>
    </cofactor>
    <text evidence="6">Binds 2 divalent metal cations per subunit. Magnesium or manganese.</text>
</comment>
<comment type="catalytic activity">
    <reaction evidence="6">
        <text>D-ribulose 5-phosphate = (2S)-2-hydroxy-3-oxobutyl phosphate + formate + H(+)</text>
        <dbReference type="Rhea" id="RHEA:18457"/>
        <dbReference type="ChEBI" id="CHEBI:15378"/>
        <dbReference type="ChEBI" id="CHEBI:15740"/>
        <dbReference type="ChEBI" id="CHEBI:58121"/>
        <dbReference type="ChEBI" id="CHEBI:58830"/>
        <dbReference type="EC" id="4.1.99.12"/>
    </reaction>
</comment>
<accession>A0A520KYW0</accession>
<keyword evidence="3 6" id="KW-0460">Magnesium</keyword>
<comment type="caution">
    <text evidence="7">The sequence shown here is derived from an EMBL/GenBank/DDBJ whole genome shotgun (WGS) entry which is preliminary data.</text>
</comment>
<evidence type="ECO:0000256" key="2">
    <source>
        <dbReference type="ARBA" id="ARBA00022723"/>
    </source>
</evidence>
<dbReference type="Pfam" id="PF00926">
    <property type="entry name" value="DHBP_synthase"/>
    <property type="match status" value="1"/>
</dbReference>
<evidence type="ECO:0000256" key="1">
    <source>
        <dbReference type="ARBA" id="ARBA00022619"/>
    </source>
</evidence>
<keyword evidence="1 6" id="KW-0686">Riboflavin biosynthesis</keyword>
<evidence type="ECO:0000313" key="7">
    <source>
        <dbReference type="EMBL" id="RZN73556.1"/>
    </source>
</evidence>
<dbReference type="GO" id="GO:0008686">
    <property type="term" value="F:3,4-dihydroxy-2-butanone-4-phosphate synthase activity"/>
    <property type="evidence" value="ECO:0007669"/>
    <property type="project" value="UniProtKB-EC"/>
</dbReference>
<evidence type="ECO:0000256" key="4">
    <source>
        <dbReference type="ARBA" id="ARBA00023211"/>
    </source>
</evidence>
<dbReference type="Proteomes" id="UP000320766">
    <property type="component" value="Unassembled WGS sequence"/>
</dbReference>
<dbReference type="InterPro" id="IPR000422">
    <property type="entry name" value="DHBP_synthase_RibB"/>
</dbReference>
<dbReference type="NCBIfam" id="TIGR00506">
    <property type="entry name" value="ribB"/>
    <property type="match status" value="1"/>
</dbReference>
<dbReference type="GO" id="GO:0046872">
    <property type="term" value="F:metal ion binding"/>
    <property type="evidence" value="ECO:0007669"/>
    <property type="project" value="UniProtKB-KW"/>
</dbReference>
<reference evidence="7 8" key="1">
    <citation type="journal article" date="2019" name="Nat. Microbiol.">
        <title>Wide diversity of methane and short-chain alkane metabolisms in uncultured archaea.</title>
        <authorList>
            <person name="Borrel G."/>
            <person name="Adam P.S."/>
            <person name="McKay L.J."/>
            <person name="Chen L.X."/>
            <person name="Sierra-Garcia I.N."/>
            <person name="Sieber C.M."/>
            <person name="Letourneur Q."/>
            <person name="Ghozlane A."/>
            <person name="Andersen G.L."/>
            <person name="Li W.J."/>
            <person name="Hallam S.J."/>
            <person name="Muyzer G."/>
            <person name="de Oliveira V.M."/>
            <person name="Inskeep W.P."/>
            <person name="Banfield J.F."/>
            <person name="Gribaldo S."/>
        </authorList>
    </citation>
    <scope>NUCLEOTIDE SEQUENCE [LARGE SCALE GENOMIC DNA]</scope>
    <source>
        <strain evidence="7">NM1b</strain>
    </source>
</reference>
<dbReference type="GO" id="GO:0009231">
    <property type="term" value="P:riboflavin biosynthetic process"/>
    <property type="evidence" value="ECO:0007669"/>
    <property type="project" value="UniProtKB-UniPathway"/>
</dbReference>
<comment type="pathway">
    <text evidence="6">Cofactor biosynthesis; riboflavin biosynthesis; 2-hydroxy-3-oxobutyl phosphate from D-ribulose 5-phosphate: step 1/1.</text>
</comment>
<dbReference type="AlphaFoldDB" id="A0A520KYW0"/>
<evidence type="ECO:0000256" key="3">
    <source>
        <dbReference type="ARBA" id="ARBA00022842"/>
    </source>
</evidence>
<dbReference type="InterPro" id="IPR017945">
    <property type="entry name" value="DHBP_synth_RibB-like_a/b_dom"/>
</dbReference>
<keyword evidence="4 6" id="KW-0464">Manganese</keyword>
<sequence>MIDDGVRELKKGRTILLFDSEEREGETDLVIPAILTTPKDVAKMRRDGGGLICVSIHPDAAKKFGLPYITDILEYVGDNGSFKLSNLTERKGDLKYDSKSAFSLWVNHIDTFTGITDIDRSLTIREIGKAVKRVMKGEEVDFGEYFRCPGHVPILRASDNLTHDRRGQTELSIALAKIAGINPAMVVCEMLDENSGRALSKEDAKKYAEKEGMVFVKGEDVIDAYENFERR</sequence>
<dbReference type="EMBL" id="RXIL01000008">
    <property type="protein sequence ID" value="RZN73556.1"/>
    <property type="molecule type" value="Genomic_DNA"/>
</dbReference>
<dbReference type="PANTHER" id="PTHR21327:SF46">
    <property type="entry name" value="3,4-DIHYDROXY-2-BUTANONE 4-PHOSPHATE SYNTHASE"/>
    <property type="match status" value="1"/>
</dbReference>
<dbReference type="EC" id="4.1.99.12" evidence="6"/>
<evidence type="ECO:0000313" key="8">
    <source>
        <dbReference type="Proteomes" id="UP000320766"/>
    </source>
</evidence>